<sequence length="195" mass="20835">MEDRNYADECGDHGGTNRDGDPCGRAAGWGTDFDSGKCRQHRGTSPDGKSHEGNGNAITHGATADPTNLYENLTGAQAEWVDAKVEAYCEPRGITEDEPGHALVRLGVMHLFQAMRAHGELAKDGQSRTKVVGVAEHGPVTDEVAHYLNDVASGHTRDYRMAMKDAGVLDDPESQKADAIDQLGDGATLVFADDT</sequence>
<feature type="compositionally biased region" description="Basic and acidic residues" evidence="1">
    <location>
        <begin position="1"/>
        <end position="22"/>
    </location>
</feature>
<dbReference type="AlphaFoldDB" id="A0ABD6B3L1"/>
<feature type="region of interest" description="Disordered" evidence="1">
    <location>
        <begin position="1"/>
        <end position="64"/>
    </location>
</feature>
<protein>
    <submittedName>
        <fullName evidence="2">Uncharacterized protein</fullName>
    </submittedName>
</protein>
<dbReference type="RefSeq" id="WP_250875562.1">
    <property type="nucleotide sequence ID" value="NZ_JALXFV010000008.1"/>
</dbReference>
<name>A0ABD6B3L1_9EURY</name>
<dbReference type="Proteomes" id="UP001597187">
    <property type="component" value="Unassembled WGS sequence"/>
</dbReference>
<organism evidence="2 3">
    <name type="scientific">Halomarina rubra</name>
    <dbReference type="NCBI Taxonomy" id="2071873"/>
    <lineage>
        <taxon>Archaea</taxon>
        <taxon>Methanobacteriati</taxon>
        <taxon>Methanobacteriota</taxon>
        <taxon>Stenosarchaea group</taxon>
        <taxon>Halobacteria</taxon>
        <taxon>Halobacteriales</taxon>
        <taxon>Natronomonadaceae</taxon>
        <taxon>Halomarina</taxon>
    </lineage>
</organism>
<dbReference type="EMBL" id="JBHUDC010000008">
    <property type="protein sequence ID" value="MFD1515654.1"/>
    <property type="molecule type" value="Genomic_DNA"/>
</dbReference>
<gene>
    <name evidence="2" type="ORF">ACFSBT_20435</name>
</gene>
<keyword evidence="3" id="KW-1185">Reference proteome</keyword>
<evidence type="ECO:0000313" key="2">
    <source>
        <dbReference type="EMBL" id="MFD1515654.1"/>
    </source>
</evidence>
<evidence type="ECO:0000256" key="1">
    <source>
        <dbReference type="SAM" id="MobiDB-lite"/>
    </source>
</evidence>
<accession>A0ABD6B3L1</accession>
<evidence type="ECO:0000313" key="3">
    <source>
        <dbReference type="Proteomes" id="UP001597187"/>
    </source>
</evidence>
<proteinExistence type="predicted"/>
<reference evidence="2 3" key="1">
    <citation type="journal article" date="2019" name="Int. J. Syst. Evol. Microbiol.">
        <title>The Global Catalogue of Microorganisms (GCM) 10K type strain sequencing project: providing services to taxonomists for standard genome sequencing and annotation.</title>
        <authorList>
            <consortium name="The Broad Institute Genomics Platform"/>
            <consortium name="The Broad Institute Genome Sequencing Center for Infectious Disease"/>
            <person name="Wu L."/>
            <person name="Ma J."/>
        </authorList>
    </citation>
    <scope>NUCLEOTIDE SEQUENCE [LARGE SCALE GENOMIC DNA]</scope>
    <source>
        <strain evidence="2 3">CGMCC 1.12563</strain>
    </source>
</reference>
<comment type="caution">
    <text evidence="2">The sequence shown here is derived from an EMBL/GenBank/DDBJ whole genome shotgun (WGS) entry which is preliminary data.</text>
</comment>